<accession>A0A5Y4CZD4</accession>
<gene>
    <name evidence="1" type="ORF">FQR38_23010</name>
</gene>
<name>A0A5Y4CZD4_SALER</name>
<protein>
    <submittedName>
        <fullName evidence="1">Isocitrate dehydrogenase</fullName>
    </submittedName>
</protein>
<comment type="caution">
    <text evidence="1">The sequence shown here is derived from an EMBL/GenBank/DDBJ whole genome shotgun (WGS) entry which is preliminary data.</text>
</comment>
<sequence>MIISTLSNGWYVFGNVMLRHMQWF</sequence>
<proteinExistence type="predicted"/>
<dbReference type="EMBL" id="AAJAFA010000206">
    <property type="protein sequence ID" value="ECJ9929741.1"/>
    <property type="molecule type" value="Genomic_DNA"/>
</dbReference>
<organism evidence="1">
    <name type="scientific">Salmonella enterica</name>
    <name type="common">Salmonella choleraesuis</name>
    <dbReference type="NCBI Taxonomy" id="28901"/>
    <lineage>
        <taxon>Bacteria</taxon>
        <taxon>Pseudomonadati</taxon>
        <taxon>Pseudomonadota</taxon>
        <taxon>Gammaproteobacteria</taxon>
        <taxon>Enterobacterales</taxon>
        <taxon>Enterobacteriaceae</taxon>
        <taxon>Salmonella</taxon>
    </lineage>
</organism>
<reference evidence="1" key="1">
    <citation type="submission" date="2019-07" db="EMBL/GenBank/DDBJ databases">
        <authorList>
            <consortium name="PulseNet: The National Subtyping Network for Foodborne Disease Surveillance"/>
            <person name="Tarr C.L."/>
            <person name="Trees E."/>
            <person name="Katz L.S."/>
            <person name="Carleton-Romer H.A."/>
            <person name="Stroika S."/>
            <person name="Kucerova Z."/>
            <person name="Roache K.F."/>
            <person name="Sabol A.L."/>
            <person name="Besser J."/>
            <person name="Gerner-Smidt P."/>
        </authorList>
    </citation>
    <scope>NUCLEOTIDE SEQUENCE</scope>
    <source>
        <strain evidence="1">PNUSAS085448</strain>
    </source>
</reference>
<evidence type="ECO:0000313" key="1">
    <source>
        <dbReference type="EMBL" id="ECJ9929741.1"/>
    </source>
</evidence>
<dbReference type="AlphaFoldDB" id="A0A5Y4CZD4"/>
<feature type="non-terminal residue" evidence="1">
    <location>
        <position position="24"/>
    </location>
</feature>